<dbReference type="PANTHER" id="PTHR48033">
    <property type="entry name" value="RNA-BINDING (RRM/RBD/RNP MOTIFS) FAMILY PROTEIN"/>
    <property type="match status" value="1"/>
</dbReference>
<dbReference type="Pfam" id="PF00076">
    <property type="entry name" value="RRM_1"/>
    <property type="match status" value="2"/>
</dbReference>
<evidence type="ECO:0000256" key="3">
    <source>
        <dbReference type="ARBA" id="ARBA00023242"/>
    </source>
</evidence>
<dbReference type="InterPro" id="IPR000504">
    <property type="entry name" value="RRM_dom"/>
</dbReference>
<evidence type="ECO:0008006" key="10">
    <source>
        <dbReference type="Google" id="ProtNLM"/>
    </source>
</evidence>
<dbReference type="Pfam" id="PF05605">
    <property type="entry name" value="zf-Di19"/>
    <property type="match status" value="1"/>
</dbReference>
<keyword evidence="3" id="KW-0539">Nucleus</keyword>
<feature type="compositionally biased region" description="Polar residues" evidence="5">
    <location>
        <begin position="455"/>
        <end position="468"/>
    </location>
</feature>
<dbReference type="PROSITE" id="PS00028">
    <property type="entry name" value="ZINC_FINGER_C2H2_1"/>
    <property type="match status" value="2"/>
</dbReference>
<dbReference type="GO" id="GO:0000785">
    <property type="term" value="C:chromatin"/>
    <property type="evidence" value="ECO:0007669"/>
    <property type="project" value="TreeGrafter"/>
</dbReference>
<feature type="compositionally biased region" description="Polar residues" evidence="5">
    <location>
        <begin position="1"/>
        <end position="31"/>
    </location>
</feature>
<evidence type="ECO:0000256" key="5">
    <source>
        <dbReference type="SAM" id="MobiDB-lite"/>
    </source>
</evidence>
<feature type="compositionally biased region" description="Basic and acidic residues" evidence="5">
    <location>
        <begin position="703"/>
        <end position="720"/>
    </location>
</feature>
<keyword evidence="9" id="KW-1185">Reference proteome</keyword>
<feature type="domain" description="RRM" evidence="7">
    <location>
        <begin position="69"/>
        <end position="148"/>
    </location>
</feature>
<feature type="domain" description="RRM" evidence="7">
    <location>
        <begin position="151"/>
        <end position="228"/>
    </location>
</feature>
<organism evidence="8 9">
    <name type="scientific">Tigriopus californicus</name>
    <name type="common">Marine copepod</name>
    <dbReference type="NCBI Taxonomy" id="6832"/>
    <lineage>
        <taxon>Eukaryota</taxon>
        <taxon>Metazoa</taxon>
        <taxon>Ecdysozoa</taxon>
        <taxon>Arthropoda</taxon>
        <taxon>Crustacea</taxon>
        <taxon>Multicrustacea</taxon>
        <taxon>Hexanauplia</taxon>
        <taxon>Copepoda</taxon>
        <taxon>Harpacticoida</taxon>
        <taxon>Harpacticidae</taxon>
        <taxon>Tigriopus</taxon>
    </lineage>
</organism>
<comment type="caution">
    <text evidence="8">The sequence shown here is derived from an EMBL/GenBank/DDBJ whole genome shotgun (WGS) entry which is preliminary data.</text>
</comment>
<reference evidence="8 9" key="1">
    <citation type="journal article" date="2018" name="Nat. Ecol. Evol.">
        <title>Genomic signatures of mitonuclear coevolution across populations of Tigriopus californicus.</title>
        <authorList>
            <person name="Barreto F.S."/>
            <person name="Watson E.T."/>
            <person name="Lima T.G."/>
            <person name="Willett C.S."/>
            <person name="Edmands S."/>
            <person name="Li W."/>
            <person name="Burton R.S."/>
        </authorList>
    </citation>
    <scope>NUCLEOTIDE SEQUENCE [LARGE SCALE GENOMIC DNA]</scope>
    <source>
        <strain evidence="8 9">San Diego</strain>
    </source>
</reference>
<feature type="domain" description="BTB" evidence="6">
    <location>
        <begin position="344"/>
        <end position="409"/>
    </location>
</feature>
<feature type="compositionally biased region" description="Polar residues" evidence="5">
    <location>
        <begin position="689"/>
        <end position="702"/>
    </location>
</feature>
<dbReference type="SMART" id="SM00355">
    <property type="entry name" value="ZnF_C2H2"/>
    <property type="match status" value="2"/>
</dbReference>
<evidence type="ECO:0000256" key="2">
    <source>
        <dbReference type="ARBA" id="ARBA00022884"/>
    </source>
</evidence>
<dbReference type="EMBL" id="VCGU01000459">
    <property type="protein sequence ID" value="TRY60975.1"/>
    <property type="molecule type" value="Genomic_DNA"/>
</dbReference>
<evidence type="ECO:0000256" key="1">
    <source>
        <dbReference type="ARBA" id="ARBA00004123"/>
    </source>
</evidence>
<dbReference type="PROSITE" id="PS50097">
    <property type="entry name" value="BTB"/>
    <property type="match status" value="1"/>
</dbReference>
<dbReference type="Gene3D" id="3.30.710.10">
    <property type="entry name" value="Potassium Channel Kv1.1, Chain A"/>
    <property type="match status" value="1"/>
</dbReference>
<dbReference type="SMART" id="SM00360">
    <property type="entry name" value="RRM"/>
    <property type="match status" value="2"/>
</dbReference>
<dbReference type="PANTHER" id="PTHR48033:SF10">
    <property type="entry name" value="RNA-BINDING PROTEIN SQUID"/>
    <property type="match status" value="1"/>
</dbReference>
<dbReference type="InterPro" id="IPR000210">
    <property type="entry name" value="BTB/POZ_dom"/>
</dbReference>
<dbReference type="InterPro" id="IPR008598">
    <property type="entry name" value="Di19_Zn-bd"/>
</dbReference>
<protein>
    <recommendedName>
        <fullName evidence="10">BTB domain-containing protein</fullName>
    </recommendedName>
</protein>
<keyword evidence="2 4" id="KW-0694">RNA-binding</keyword>
<dbReference type="Gene3D" id="3.30.70.330">
    <property type="match status" value="2"/>
</dbReference>
<evidence type="ECO:0000259" key="6">
    <source>
        <dbReference type="PROSITE" id="PS50097"/>
    </source>
</evidence>
<evidence type="ECO:0000256" key="4">
    <source>
        <dbReference type="PROSITE-ProRule" id="PRU00176"/>
    </source>
</evidence>
<dbReference type="InterPro" id="IPR013087">
    <property type="entry name" value="Znf_C2H2_type"/>
</dbReference>
<dbReference type="InterPro" id="IPR012677">
    <property type="entry name" value="Nucleotide-bd_a/b_plait_sf"/>
</dbReference>
<evidence type="ECO:0000313" key="8">
    <source>
        <dbReference type="EMBL" id="TRY60975.1"/>
    </source>
</evidence>
<feature type="compositionally biased region" description="Low complexity" evidence="5">
    <location>
        <begin position="477"/>
        <end position="487"/>
    </location>
</feature>
<proteinExistence type="predicted"/>
<dbReference type="SUPFAM" id="SSF54695">
    <property type="entry name" value="POZ domain"/>
    <property type="match status" value="1"/>
</dbReference>
<feature type="region of interest" description="Disordered" evidence="5">
    <location>
        <begin position="1"/>
        <end position="69"/>
    </location>
</feature>
<dbReference type="AlphaFoldDB" id="A0A553N6B7"/>
<dbReference type="SUPFAM" id="SSF54928">
    <property type="entry name" value="RNA-binding domain, RBD"/>
    <property type="match status" value="2"/>
</dbReference>
<dbReference type="PROSITE" id="PS50102">
    <property type="entry name" value="RRM"/>
    <property type="match status" value="2"/>
</dbReference>
<gene>
    <name evidence="8" type="ORF">TCAL_05710</name>
</gene>
<evidence type="ECO:0000259" key="7">
    <source>
        <dbReference type="PROSITE" id="PS50102"/>
    </source>
</evidence>
<dbReference type="GO" id="GO:0005654">
    <property type="term" value="C:nucleoplasm"/>
    <property type="evidence" value="ECO:0007669"/>
    <property type="project" value="TreeGrafter"/>
</dbReference>
<sequence>MSTTDQNEGSTATVTDETTPQANTNETVKSPTESTPAAESAKSEEAMETATGTPEGATTTTNPVNEDDRKLFVGGLPQDAKESDITEYFAKFGAIDGVNLKTDSQTGRSRGFAFVIFKAEEGVTKACACAEDEHQVKGKKVAVKKAMAKQGKVYVGKLKPEISDDDIKEFFSKYGNIVSVEQPFDKVKNERKNFCFITFEKEEPAKTLLKEGVVSVKDHELEIKKVTPKNETMRGGGFGGMRGGRGGGWGGYGAGGAWGGYGGGDYWDGSGMADYYGAYGGWDGGWGGYGAVGGYPGGKMPRGRGAPRGGRDMGASEQYCLKWNGFESNITSSFSDIRDDEDFLDVTLVTGGQTIRAHKLVLSACSPLFRSMLKKNTHPQPMIFIHGVRYADITAILNFMYHGEVNVSQEDLPTFLAAAEELRIRGLSDKNNLDGDLEPGEDSSSPRKRPRKQDLSASISQEESSNHSPRAKKANTSSGGSEGISISNNQPSTSTLGLPDETPLSEEDTNKDLIVTPDIAPEFHDDSNSVSEQGYSEFGFPYEPGTLNNSSINYSRRSGRLDDSLEGSSLPMSFWPPDHSAFQAAAAAAAYMEHHTGVVGLMTEGVGGSMGTRPHCPYCNKEMKNAHSLNVHISRYHNESSESSVEVICPVCERKYGNKYSLRTHMHLNHKDQLHLLGTTKKTRKSAPDSPQASSENNSRSSKNIDKIDNNEYLKRYLDQ</sequence>
<dbReference type="GO" id="GO:0010468">
    <property type="term" value="P:regulation of gene expression"/>
    <property type="evidence" value="ECO:0007669"/>
    <property type="project" value="TreeGrafter"/>
</dbReference>
<feature type="region of interest" description="Disordered" evidence="5">
    <location>
        <begin position="429"/>
        <end position="506"/>
    </location>
</feature>
<dbReference type="GO" id="GO:0003723">
    <property type="term" value="F:RNA binding"/>
    <property type="evidence" value="ECO:0007669"/>
    <property type="project" value="UniProtKB-UniRule"/>
</dbReference>
<dbReference type="SMART" id="SM00225">
    <property type="entry name" value="BTB"/>
    <property type="match status" value="1"/>
</dbReference>
<evidence type="ECO:0000313" key="9">
    <source>
        <dbReference type="Proteomes" id="UP000318571"/>
    </source>
</evidence>
<dbReference type="CDD" id="cd18315">
    <property type="entry name" value="BTB_POZ_BAB-like"/>
    <property type="match status" value="1"/>
</dbReference>
<feature type="region of interest" description="Disordered" evidence="5">
    <location>
        <begin position="680"/>
        <end position="720"/>
    </location>
</feature>
<dbReference type="STRING" id="6832.A0A553N6B7"/>
<dbReference type="Pfam" id="PF00651">
    <property type="entry name" value="BTB"/>
    <property type="match status" value="1"/>
</dbReference>
<dbReference type="Gene3D" id="3.30.160.60">
    <property type="entry name" value="Classic Zinc Finger"/>
    <property type="match status" value="1"/>
</dbReference>
<feature type="compositionally biased region" description="Low complexity" evidence="5">
    <location>
        <begin position="48"/>
        <end position="61"/>
    </location>
</feature>
<dbReference type="InterPro" id="IPR035979">
    <property type="entry name" value="RBD_domain_sf"/>
</dbReference>
<dbReference type="InterPro" id="IPR011333">
    <property type="entry name" value="SKP1/BTB/POZ_sf"/>
</dbReference>
<comment type="subcellular location">
    <subcellularLocation>
        <location evidence="1">Nucleus</location>
    </subcellularLocation>
</comment>
<dbReference type="Proteomes" id="UP000318571">
    <property type="component" value="Chromosome 8"/>
</dbReference>
<name>A0A553N6B7_TIGCA</name>
<accession>A0A553N6B7</accession>